<name>A0A9E2BM55_PSYF1</name>
<gene>
    <name evidence="2" type="ORF">DDT42_01396</name>
</gene>
<organism evidence="2 3">
    <name type="scientific">Psychracetigena formicireducens</name>
    <dbReference type="NCBI Taxonomy" id="2986056"/>
    <lineage>
        <taxon>Bacteria</taxon>
        <taxon>Bacillati</taxon>
        <taxon>Candidatus Lithacetigenota</taxon>
        <taxon>Candidatus Psychracetigena</taxon>
    </lineage>
</organism>
<dbReference type="Proteomes" id="UP000811545">
    <property type="component" value="Unassembled WGS sequence"/>
</dbReference>
<reference evidence="2 3" key="1">
    <citation type="journal article" date="2021" name="bioRxiv">
        <title>Unique metabolic strategies in Hadean analogues reveal hints for primordial physiology.</title>
        <authorList>
            <person name="Nobu M.K."/>
            <person name="Nakai R."/>
            <person name="Tamazawa S."/>
            <person name="Mori H."/>
            <person name="Toyoda A."/>
            <person name="Ijiri A."/>
            <person name="Suzuki S."/>
            <person name="Kurokawa K."/>
            <person name="Kamagata Y."/>
            <person name="Tamaki H."/>
        </authorList>
    </citation>
    <scope>NUCLEOTIDE SEQUENCE [LARGE SCALE GENOMIC DNA]</scope>
    <source>
        <strain evidence="2">BS525</strain>
    </source>
</reference>
<dbReference type="InterPro" id="IPR009057">
    <property type="entry name" value="Homeodomain-like_sf"/>
</dbReference>
<sequence length="70" mass="7799">MELPAYSEVPAVEEALKGGDILPLEEAVKEREKEVISIALKKSSGNKEISAKILKIPLRTLYRKIKEHGL</sequence>
<dbReference type="InterPro" id="IPR002197">
    <property type="entry name" value="HTH_Fis"/>
</dbReference>
<evidence type="ECO:0000259" key="1">
    <source>
        <dbReference type="Pfam" id="PF02954"/>
    </source>
</evidence>
<dbReference type="Pfam" id="PF02954">
    <property type="entry name" value="HTH_8"/>
    <property type="match status" value="1"/>
</dbReference>
<feature type="domain" description="DNA binding HTH" evidence="1">
    <location>
        <begin position="28"/>
        <end position="67"/>
    </location>
</feature>
<dbReference type="Gene3D" id="1.10.10.60">
    <property type="entry name" value="Homeodomain-like"/>
    <property type="match status" value="1"/>
</dbReference>
<dbReference type="AlphaFoldDB" id="A0A9E2BM55"/>
<dbReference type="SUPFAM" id="SSF46689">
    <property type="entry name" value="Homeodomain-like"/>
    <property type="match status" value="1"/>
</dbReference>
<accession>A0A9E2BM55</accession>
<comment type="caution">
    <text evidence="2">The sequence shown here is derived from an EMBL/GenBank/DDBJ whole genome shotgun (WGS) entry which is preliminary data.</text>
</comment>
<evidence type="ECO:0000313" key="3">
    <source>
        <dbReference type="Proteomes" id="UP000811545"/>
    </source>
</evidence>
<dbReference type="PRINTS" id="PR01590">
    <property type="entry name" value="HTHFIS"/>
</dbReference>
<protein>
    <recommendedName>
        <fullName evidence="1">DNA binding HTH domain-containing protein</fullName>
    </recommendedName>
</protein>
<evidence type="ECO:0000313" key="2">
    <source>
        <dbReference type="EMBL" id="MBT9145524.1"/>
    </source>
</evidence>
<dbReference type="GO" id="GO:0043565">
    <property type="term" value="F:sequence-specific DNA binding"/>
    <property type="evidence" value="ECO:0007669"/>
    <property type="project" value="InterPro"/>
</dbReference>
<proteinExistence type="predicted"/>
<dbReference type="EMBL" id="QLTW01000107">
    <property type="protein sequence ID" value="MBT9145524.1"/>
    <property type="molecule type" value="Genomic_DNA"/>
</dbReference>